<evidence type="ECO:0000256" key="1">
    <source>
        <dbReference type="SAM" id="MobiDB-lite"/>
    </source>
</evidence>
<dbReference type="RefSeq" id="WP_103935527.1">
    <property type="nucleotide sequence ID" value="NZ_FNVO01000001.1"/>
</dbReference>
<evidence type="ECO:0000313" key="2">
    <source>
        <dbReference type="EMBL" id="SEF43975.1"/>
    </source>
</evidence>
<organism evidence="2 3">
    <name type="scientific">Thermomonospora echinospora</name>
    <dbReference type="NCBI Taxonomy" id="1992"/>
    <lineage>
        <taxon>Bacteria</taxon>
        <taxon>Bacillati</taxon>
        <taxon>Actinomycetota</taxon>
        <taxon>Actinomycetes</taxon>
        <taxon>Streptosporangiales</taxon>
        <taxon>Thermomonosporaceae</taxon>
        <taxon>Thermomonospora</taxon>
    </lineage>
</organism>
<dbReference type="Proteomes" id="UP000236723">
    <property type="component" value="Unassembled WGS sequence"/>
</dbReference>
<feature type="compositionally biased region" description="Basic residues" evidence="1">
    <location>
        <begin position="283"/>
        <end position="294"/>
    </location>
</feature>
<sequence length="294" mass="32501">MDVFEVSADVHALIEDLLPVVNPSARFEAELARVVLPVGRFEPAASTWTILERCARAEPPRWPGLVEEWLREVTDRAVLAIADIELLGDVRELLRLRIVPRLTEEQRSGLVVLPAGEHFDALVVIDHPEFGGPLTEARARLLGLRGLGRFVIPNTYERELADVQVRDQPITPGEMVRVVTKPGCRYVSALYTEVERFLPDVGEAGALLAMPVHSTILLYPVTSAAVNTVLPALAQVAAEMYAADADPCAPGVYWWRRGHPLTGLDPAAPVPVAPNDGAGDRPRPRRRRPPWRRR</sequence>
<accession>A0A1H5S076</accession>
<gene>
    <name evidence="2" type="ORF">SAMN04489712_10126</name>
</gene>
<name>A0A1H5S076_9ACTN</name>
<keyword evidence="3" id="KW-1185">Reference proteome</keyword>
<evidence type="ECO:0000313" key="3">
    <source>
        <dbReference type="Proteomes" id="UP000236723"/>
    </source>
</evidence>
<proteinExistence type="predicted"/>
<dbReference type="AlphaFoldDB" id="A0A1H5S076"/>
<dbReference type="EMBL" id="FNVO01000001">
    <property type="protein sequence ID" value="SEF43975.1"/>
    <property type="molecule type" value="Genomic_DNA"/>
</dbReference>
<dbReference type="OrthoDB" id="3806176at2"/>
<protein>
    <submittedName>
        <fullName evidence="2">Uncharacterized protein</fullName>
    </submittedName>
</protein>
<reference evidence="3" key="1">
    <citation type="submission" date="2016-10" db="EMBL/GenBank/DDBJ databases">
        <authorList>
            <person name="Varghese N."/>
            <person name="Submissions S."/>
        </authorList>
    </citation>
    <scope>NUCLEOTIDE SEQUENCE [LARGE SCALE GENOMIC DNA]</scope>
    <source>
        <strain evidence="3">DSM 43163</strain>
    </source>
</reference>
<feature type="region of interest" description="Disordered" evidence="1">
    <location>
        <begin position="265"/>
        <end position="294"/>
    </location>
</feature>